<dbReference type="GO" id="GO:0016705">
    <property type="term" value="F:oxidoreductase activity, acting on paired donors, with incorporation or reduction of molecular oxygen"/>
    <property type="evidence" value="ECO:0007669"/>
    <property type="project" value="InterPro"/>
</dbReference>
<dbReference type="PRINTS" id="PR00463">
    <property type="entry name" value="EP450I"/>
</dbReference>
<comment type="caution">
    <text evidence="16">The sequence shown here is derived from an EMBL/GenBank/DDBJ whole genome shotgun (WGS) entry which is preliminary data.</text>
</comment>
<dbReference type="Proteomes" id="UP001431783">
    <property type="component" value="Unassembled WGS sequence"/>
</dbReference>
<dbReference type="Pfam" id="PF00067">
    <property type="entry name" value="p450"/>
    <property type="match status" value="1"/>
</dbReference>
<evidence type="ECO:0000256" key="6">
    <source>
        <dbReference type="ARBA" id="ARBA00022617"/>
    </source>
</evidence>
<evidence type="ECO:0000256" key="1">
    <source>
        <dbReference type="ARBA" id="ARBA00001971"/>
    </source>
</evidence>
<keyword evidence="7 14" id="KW-0479">Metal-binding</keyword>
<keyword evidence="11 14" id="KW-0408">Iron</keyword>
<dbReference type="GO" id="GO:0005789">
    <property type="term" value="C:endoplasmic reticulum membrane"/>
    <property type="evidence" value="ECO:0007669"/>
    <property type="project" value="UniProtKB-SubCell"/>
</dbReference>
<dbReference type="Gene3D" id="1.10.630.10">
    <property type="entry name" value="Cytochrome P450"/>
    <property type="match status" value="1"/>
</dbReference>
<evidence type="ECO:0000256" key="10">
    <source>
        <dbReference type="ARBA" id="ARBA00023002"/>
    </source>
</evidence>
<evidence type="ECO:0000256" key="15">
    <source>
        <dbReference type="RuleBase" id="RU000461"/>
    </source>
</evidence>
<dbReference type="SUPFAM" id="SSF48264">
    <property type="entry name" value="Cytochrome P450"/>
    <property type="match status" value="1"/>
</dbReference>
<evidence type="ECO:0000256" key="7">
    <source>
        <dbReference type="ARBA" id="ARBA00022723"/>
    </source>
</evidence>
<keyword evidence="12 15" id="KW-0503">Monooxygenase</keyword>
<comment type="cofactor">
    <cofactor evidence="1 14">
        <name>heme</name>
        <dbReference type="ChEBI" id="CHEBI:30413"/>
    </cofactor>
</comment>
<evidence type="ECO:0000256" key="12">
    <source>
        <dbReference type="ARBA" id="ARBA00023033"/>
    </source>
</evidence>
<proteinExistence type="inferred from homology"/>
<gene>
    <name evidence="16" type="ORF">WA026_002703</name>
</gene>
<sequence>MNYNNYCFFQQVVMEKRKQFDEKMRKQKNGEEICEDELKEKKTFLNLLLQLTHEGTKMTDDEVRHEVDTFTIAGTDTTASTLSFCLVMLGMHPDLQEKIREEVIDILGEDRDVTHEDMSRLNLLERFIKETLRIFPVGPIVLRMTDHDINLGKHQIPAGCSIVLGLIRLHRNPEIWKDPLKFNPDRFLPEEVAKRHPYSYLPFSGGPRNCIGYKYAMMSMKTTLAMTLRKFVVMTEYKTIEEIRLRINIVLKPTDGYKVYVKLRE</sequence>
<evidence type="ECO:0000256" key="4">
    <source>
        <dbReference type="ARBA" id="ARBA00004406"/>
    </source>
</evidence>
<evidence type="ECO:0000256" key="2">
    <source>
        <dbReference type="ARBA" id="ARBA00003690"/>
    </source>
</evidence>
<dbReference type="PANTHER" id="PTHR24291:SF189">
    <property type="entry name" value="CYTOCHROME P450 4C3-RELATED"/>
    <property type="match status" value="1"/>
</dbReference>
<keyword evidence="10 15" id="KW-0560">Oxidoreductase</keyword>
<accession>A0AAW1U0Y9</accession>
<evidence type="ECO:0008006" key="18">
    <source>
        <dbReference type="Google" id="ProtNLM"/>
    </source>
</evidence>
<evidence type="ECO:0000256" key="5">
    <source>
        <dbReference type="ARBA" id="ARBA00010617"/>
    </source>
</evidence>
<dbReference type="EMBL" id="JARQZJ010000031">
    <property type="protein sequence ID" value="KAK9874353.1"/>
    <property type="molecule type" value="Genomic_DNA"/>
</dbReference>
<keyword evidence="8" id="KW-0256">Endoplasmic reticulum</keyword>
<keyword evidence="9" id="KW-0492">Microsome</keyword>
<dbReference type="AlphaFoldDB" id="A0AAW1U0Y9"/>
<dbReference type="InterPro" id="IPR036396">
    <property type="entry name" value="Cyt_P450_sf"/>
</dbReference>
<evidence type="ECO:0000313" key="17">
    <source>
        <dbReference type="Proteomes" id="UP001431783"/>
    </source>
</evidence>
<dbReference type="GO" id="GO:0020037">
    <property type="term" value="F:heme binding"/>
    <property type="evidence" value="ECO:0007669"/>
    <property type="project" value="InterPro"/>
</dbReference>
<dbReference type="InterPro" id="IPR001128">
    <property type="entry name" value="Cyt_P450"/>
</dbReference>
<evidence type="ECO:0000256" key="9">
    <source>
        <dbReference type="ARBA" id="ARBA00022848"/>
    </source>
</evidence>
<evidence type="ECO:0000256" key="3">
    <source>
        <dbReference type="ARBA" id="ARBA00004174"/>
    </source>
</evidence>
<reference evidence="16 17" key="1">
    <citation type="submission" date="2023-03" db="EMBL/GenBank/DDBJ databases">
        <title>Genome insight into feeding habits of ladybird beetles.</title>
        <authorList>
            <person name="Li H.-S."/>
            <person name="Huang Y.-H."/>
            <person name="Pang H."/>
        </authorList>
    </citation>
    <scope>NUCLEOTIDE SEQUENCE [LARGE SCALE GENOMIC DNA]</scope>
    <source>
        <strain evidence="16">SYSU_2023b</strain>
        <tissue evidence="16">Whole body</tissue>
    </source>
</reference>
<comment type="similarity">
    <text evidence="5 15">Belongs to the cytochrome P450 family.</text>
</comment>
<dbReference type="PROSITE" id="PS00086">
    <property type="entry name" value="CYTOCHROME_P450"/>
    <property type="match status" value="1"/>
</dbReference>
<dbReference type="InterPro" id="IPR002401">
    <property type="entry name" value="Cyt_P450_E_grp-I"/>
</dbReference>
<dbReference type="PANTHER" id="PTHR24291">
    <property type="entry name" value="CYTOCHROME P450 FAMILY 4"/>
    <property type="match status" value="1"/>
</dbReference>
<keyword evidence="13" id="KW-0472">Membrane</keyword>
<evidence type="ECO:0000256" key="14">
    <source>
        <dbReference type="PIRSR" id="PIRSR602401-1"/>
    </source>
</evidence>
<dbReference type="GO" id="GO:0005506">
    <property type="term" value="F:iron ion binding"/>
    <property type="evidence" value="ECO:0007669"/>
    <property type="project" value="InterPro"/>
</dbReference>
<evidence type="ECO:0000313" key="16">
    <source>
        <dbReference type="EMBL" id="KAK9874353.1"/>
    </source>
</evidence>
<keyword evidence="17" id="KW-1185">Reference proteome</keyword>
<name>A0AAW1U0Y9_9CUCU</name>
<dbReference type="InterPro" id="IPR050196">
    <property type="entry name" value="Cytochrome_P450_Monoox"/>
</dbReference>
<feature type="binding site" description="axial binding residue" evidence="14">
    <location>
        <position position="210"/>
    </location>
    <ligand>
        <name>heme</name>
        <dbReference type="ChEBI" id="CHEBI:30413"/>
    </ligand>
    <ligandPart>
        <name>Fe</name>
        <dbReference type="ChEBI" id="CHEBI:18248"/>
    </ligandPart>
</feature>
<organism evidence="16 17">
    <name type="scientific">Henosepilachna vigintioctopunctata</name>
    <dbReference type="NCBI Taxonomy" id="420089"/>
    <lineage>
        <taxon>Eukaryota</taxon>
        <taxon>Metazoa</taxon>
        <taxon>Ecdysozoa</taxon>
        <taxon>Arthropoda</taxon>
        <taxon>Hexapoda</taxon>
        <taxon>Insecta</taxon>
        <taxon>Pterygota</taxon>
        <taxon>Neoptera</taxon>
        <taxon>Endopterygota</taxon>
        <taxon>Coleoptera</taxon>
        <taxon>Polyphaga</taxon>
        <taxon>Cucujiformia</taxon>
        <taxon>Coccinelloidea</taxon>
        <taxon>Coccinellidae</taxon>
        <taxon>Epilachninae</taxon>
        <taxon>Epilachnini</taxon>
        <taxon>Henosepilachna</taxon>
    </lineage>
</organism>
<dbReference type="GO" id="GO:0004497">
    <property type="term" value="F:monooxygenase activity"/>
    <property type="evidence" value="ECO:0007669"/>
    <property type="project" value="UniProtKB-KW"/>
</dbReference>
<evidence type="ECO:0000256" key="8">
    <source>
        <dbReference type="ARBA" id="ARBA00022824"/>
    </source>
</evidence>
<evidence type="ECO:0000256" key="11">
    <source>
        <dbReference type="ARBA" id="ARBA00023004"/>
    </source>
</evidence>
<dbReference type="PRINTS" id="PR00385">
    <property type="entry name" value="P450"/>
</dbReference>
<comment type="subcellular location">
    <subcellularLocation>
        <location evidence="4">Endoplasmic reticulum membrane</location>
        <topology evidence="4">Peripheral membrane protein</topology>
    </subcellularLocation>
    <subcellularLocation>
        <location evidence="3">Microsome membrane</location>
        <topology evidence="3">Peripheral membrane protein</topology>
    </subcellularLocation>
</comment>
<comment type="function">
    <text evidence="2">May be involved in the metabolism of insect hormones and in the breakdown of synthetic insecticides.</text>
</comment>
<evidence type="ECO:0000256" key="13">
    <source>
        <dbReference type="ARBA" id="ARBA00023136"/>
    </source>
</evidence>
<keyword evidence="6 14" id="KW-0349">Heme</keyword>
<protein>
    <recommendedName>
        <fullName evidence="18">Cytochrome P450</fullName>
    </recommendedName>
</protein>
<dbReference type="InterPro" id="IPR017972">
    <property type="entry name" value="Cyt_P450_CS"/>
</dbReference>